<dbReference type="Pfam" id="PF11470">
    <property type="entry name" value="TUG-UBL1"/>
    <property type="match status" value="1"/>
</dbReference>
<dbReference type="EMBL" id="VXIT01000001">
    <property type="protein sequence ID" value="KAA6415677.1"/>
    <property type="molecule type" value="Genomic_DNA"/>
</dbReference>
<feature type="compositionally biased region" description="Acidic residues" evidence="1">
    <location>
        <begin position="450"/>
        <end position="463"/>
    </location>
</feature>
<dbReference type="CDD" id="cd16105">
    <property type="entry name" value="Ubl_ASPSCR1_like"/>
    <property type="match status" value="1"/>
</dbReference>
<feature type="compositionally biased region" description="Low complexity" evidence="1">
    <location>
        <begin position="209"/>
        <end position="223"/>
    </location>
</feature>
<name>A0A5M8Q2T0_9LECA</name>
<dbReference type="GO" id="GO:0006886">
    <property type="term" value="P:intracellular protein transport"/>
    <property type="evidence" value="ECO:0007669"/>
    <property type="project" value="TreeGrafter"/>
</dbReference>
<proteinExistence type="predicted"/>
<dbReference type="GO" id="GO:0005737">
    <property type="term" value="C:cytoplasm"/>
    <property type="evidence" value="ECO:0007669"/>
    <property type="project" value="TreeGrafter"/>
</dbReference>
<dbReference type="GO" id="GO:0012506">
    <property type="term" value="C:vesicle membrane"/>
    <property type="evidence" value="ECO:0007669"/>
    <property type="project" value="TreeGrafter"/>
</dbReference>
<evidence type="ECO:0000256" key="1">
    <source>
        <dbReference type="SAM" id="MobiDB-lite"/>
    </source>
</evidence>
<dbReference type="CDD" id="cd01767">
    <property type="entry name" value="UBX"/>
    <property type="match status" value="1"/>
</dbReference>
<dbReference type="Proteomes" id="UP000324767">
    <property type="component" value="Unassembled WGS sequence"/>
</dbReference>
<evidence type="ECO:0000313" key="4">
    <source>
        <dbReference type="Proteomes" id="UP000324767"/>
    </source>
</evidence>
<feature type="domain" description="UBX" evidence="2">
    <location>
        <begin position="336"/>
        <end position="416"/>
    </location>
</feature>
<protein>
    <recommendedName>
        <fullName evidence="2">UBX domain-containing protein</fullName>
    </recommendedName>
</protein>
<dbReference type="InterPro" id="IPR001012">
    <property type="entry name" value="UBX_dom"/>
</dbReference>
<dbReference type="AlphaFoldDB" id="A0A5M8Q2T0"/>
<accession>A0A5M8Q2T0</accession>
<feature type="region of interest" description="Disordered" evidence="1">
    <location>
        <begin position="449"/>
        <end position="482"/>
    </location>
</feature>
<dbReference type="PANTHER" id="PTHR46467:SF1">
    <property type="entry name" value="TETHER CONTAINING UBX DOMAIN FOR GLUT4"/>
    <property type="match status" value="1"/>
</dbReference>
<feature type="compositionally biased region" description="Pro residues" evidence="1">
    <location>
        <begin position="260"/>
        <end position="272"/>
    </location>
</feature>
<feature type="compositionally biased region" description="Low complexity" evidence="1">
    <location>
        <begin position="273"/>
        <end position="283"/>
    </location>
</feature>
<dbReference type="Pfam" id="PF00789">
    <property type="entry name" value="UBX"/>
    <property type="match status" value="1"/>
</dbReference>
<organism evidence="3 4">
    <name type="scientific">Lasallia pustulata</name>
    <dbReference type="NCBI Taxonomy" id="136370"/>
    <lineage>
        <taxon>Eukaryota</taxon>
        <taxon>Fungi</taxon>
        <taxon>Dikarya</taxon>
        <taxon>Ascomycota</taxon>
        <taxon>Pezizomycotina</taxon>
        <taxon>Lecanoromycetes</taxon>
        <taxon>OSLEUM clade</taxon>
        <taxon>Umbilicariomycetidae</taxon>
        <taxon>Umbilicariales</taxon>
        <taxon>Umbilicariaceae</taxon>
        <taxon>Lasallia</taxon>
    </lineage>
</organism>
<dbReference type="GO" id="GO:0005634">
    <property type="term" value="C:nucleus"/>
    <property type="evidence" value="ECO:0007669"/>
    <property type="project" value="TreeGrafter"/>
</dbReference>
<dbReference type="SUPFAM" id="SSF54236">
    <property type="entry name" value="Ubiquitin-like"/>
    <property type="match status" value="2"/>
</dbReference>
<dbReference type="CDD" id="cd17075">
    <property type="entry name" value="UBX1_UBXN9"/>
    <property type="match status" value="1"/>
</dbReference>
<dbReference type="InterPro" id="IPR029071">
    <property type="entry name" value="Ubiquitin-like_domsf"/>
</dbReference>
<dbReference type="InterPro" id="IPR059238">
    <property type="entry name" value="UBX1_UBXN9"/>
</dbReference>
<dbReference type="InterPro" id="IPR021569">
    <property type="entry name" value="TUG-UBL1"/>
</dbReference>
<sequence>MASHVVVIDSTARRAMIKTAPGKHLSDVLQEACTKFGLNASQYGLKNNNKQVDISRTFRLSGLSSGAKLELVLLSRSPSVVSVALQLPDSEAQGVPNSRLTDKFPSTTTLWLLLRKFESSAASNFTARGAPKTGSGESGAGRLFYERPVLQVMGRELSSFTDLQKTLAQLGFNSGSVLLRLSFKTSETPLEEAMGEIDQYFKSVEGEQAGSSRGAHAGSAAQAESMPEASQPALPKDDSPPHSPPEPSSLPSSSTTPHNPSTPPKSKAPPLLPLNLSPSLPALPTHPPPPHLPDYIPTLDHAKQHQSLLSASSRNKRLATDAELLAQQTAQARKRAEIKDVEIKIRFPDQTQVVSRFSNADAASDLYGFVQGLLEHPDEPFSLSFAGPGGMRGVPKGETVGLIRELGMVGRVLVNFNWEEGASMGARAGCAVKEEWRREAREIEVREVEWEVGEAEGGGEEGGGEGGEGGGVPRWLKLPGRK</sequence>
<dbReference type="PANTHER" id="PTHR46467">
    <property type="entry name" value="TETHER CONTAINING UBX DOMAIN FOR GLUT4"/>
    <property type="match status" value="1"/>
</dbReference>
<gene>
    <name evidence="3" type="ORF">FRX48_00395</name>
</gene>
<dbReference type="Gene3D" id="3.10.20.90">
    <property type="entry name" value="Phosphatidylinositol 3-kinase Catalytic Subunit, Chain A, domain 1"/>
    <property type="match status" value="2"/>
</dbReference>
<feature type="region of interest" description="Disordered" evidence="1">
    <location>
        <begin position="206"/>
        <end position="297"/>
    </location>
</feature>
<feature type="compositionally biased region" description="Low complexity" evidence="1">
    <location>
        <begin position="249"/>
        <end position="259"/>
    </location>
</feature>
<reference evidence="3 4" key="1">
    <citation type="submission" date="2019-09" db="EMBL/GenBank/DDBJ databases">
        <title>The hologenome of the rock-dwelling lichen Lasallia pustulata.</title>
        <authorList>
            <person name="Greshake Tzovaras B."/>
            <person name="Segers F."/>
            <person name="Bicker A."/>
            <person name="Dal Grande F."/>
            <person name="Otte J."/>
            <person name="Hankeln T."/>
            <person name="Schmitt I."/>
            <person name="Ebersberger I."/>
        </authorList>
    </citation>
    <scope>NUCLEOTIDE SEQUENCE [LARGE SCALE GENOMIC DNA]</scope>
    <source>
        <strain evidence="3">A1-1</strain>
    </source>
</reference>
<dbReference type="PROSITE" id="PS50033">
    <property type="entry name" value="UBX"/>
    <property type="match status" value="1"/>
</dbReference>
<dbReference type="OrthoDB" id="440781at2759"/>
<evidence type="ECO:0000259" key="2">
    <source>
        <dbReference type="PROSITE" id="PS50033"/>
    </source>
</evidence>
<evidence type="ECO:0000313" key="3">
    <source>
        <dbReference type="EMBL" id="KAA6415677.1"/>
    </source>
</evidence>
<comment type="caution">
    <text evidence="3">The sequence shown here is derived from an EMBL/GenBank/DDBJ whole genome shotgun (WGS) entry which is preliminary data.</text>
</comment>